<evidence type="ECO:0000313" key="5">
    <source>
        <dbReference type="EMBL" id="MUN54478.1"/>
    </source>
</evidence>
<reference evidence="5 6" key="1">
    <citation type="submission" date="2019-12" db="EMBL/GenBank/DDBJ databases">
        <authorList>
            <person name="Li J."/>
            <person name="Shi Y."/>
            <person name="Xu G."/>
            <person name="Xiao D."/>
            <person name="Ran X."/>
        </authorList>
    </citation>
    <scope>NUCLEOTIDE SEQUENCE [LARGE SCALE GENOMIC DNA]</scope>
    <source>
        <strain evidence="5 6">JCM 15915</strain>
    </source>
</reference>
<accession>A0A7K1LH62</accession>
<protein>
    <submittedName>
        <fullName evidence="5">Molybdopterin-synthase adenylyltransferase MoeB</fullName>
    </submittedName>
</protein>
<dbReference type="GO" id="GO:0005829">
    <property type="term" value="C:cytosol"/>
    <property type="evidence" value="ECO:0007669"/>
    <property type="project" value="TreeGrafter"/>
</dbReference>
<evidence type="ECO:0000259" key="4">
    <source>
        <dbReference type="PROSITE" id="PS50206"/>
    </source>
</evidence>
<dbReference type="NCBIfam" id="NF004281">
    <property type="entry name" value="PRK05690.1"/>
    <property type="match status" value="1"/>
</dbReference>
<dbReference type="InterPro" id="IPR035985">
    <property type="entry name" value="Ubiquitin-activating_enz"/>
</dbReference>
<dbReference type="PANTHER" id="PTHR10953:SF102">
    <property type="entry name" value="ADENYLYLTRANSFERASE AND SULFURTRANSFERASE MOCS3"/>
    <property type="match status" value="1"/>
</dbReference>
<dbReference type="InterPro" id="IPR001763">
    <property type="entry name" value="Rhodanese-like_dom"/>
</dbReference>
<evidence type="ECO:0000256" key="1">
    <source>
        <dbReference type="ARBA" id="ARBA00022679"/>
    </source>
</evidence>
<dbReference type="Gene3D" id="3.40.50.720">
    <property type="entry name" value="NAD(P)-binding Rossmann-like Domain"/>
    <property type="match status" value="1"/>
</dbReference>
<dbReference type="SMART" id="SM00450">
    <property type="entry name" value="RHOD"/>
    <property type="match status" value="1"/>
</dbReference>
<dbReference type="OrthoDB" id="9804286at2"/>
<keyword evidence="3" id="KW-0067">ATP-binding</keyword>
<keyword evidence="6" id="KW-1185">Reference proteome</keyword>
<sequence length="383" mass="40529">MSGLEDLSDAQLERFQRHLGLAGFGPEAQQKLLDARVLVVGAGGLGSPILQYLGAAGVGHIEIVDDDVVDRSNLHRQVIHSEANIGRYKTESAARVVRGLNPEADVVEHRVRISSENALDLVRPVDLVIDGSDNFLTRYVVSDAAEMVGKPVVYGAILRFEGQVGVFWSGHGPTYRDLFPEAPGPGEVPSCAEAGVIGVLPGVIGTLMATEAIKVIAGVGEPLLGRVLVYDALAATFQELRLAPDPDRPRVTTVAADLVDPAAGPACAAAEEPESTVPEDEITPDRLRTLLAEGRGVTLVDVREVWENRLGAIAGAENIPLGDIERDSGAEVGSRLDPETPAVLYCKSGARSRKAMEVLSAARPDVDIRSLSGGYDRWASSGA</sequence>
<dbReference type="SUPFAM" id="SSF69572">
    <property type="entry name" value="Activating enzymes of the ubiquitin-like proteins"/>
    <property type="match status" value="1"/>
</dbReference>
<organism evidence="5 6">
    <name type="scientific">Rothia koreensis</name>
    <dbReference type="NCBI Taxonomy" id="592378"/>
    <lineage>
        <taxon>Bacteria</taxon>
        <taxon>Bacillati</taxon>
        <taxon>Actinomycetota</taxon>
        <taxon>Actinomycetes</taxon>
        <taxon>Micrococcales</taxon>
        <taxon>Micrococcaceae</taxon>
        <taxon>Rothia</taxon>
    </lineage>
</organism>
<dbReference type="GO" id="GO:0004792">
    <property type="term" value="F:thiosulfate-cyanide sulfurtransferase activity"/>
    <property type="evidence" value="ECO:0007669"/>
    <property type="project" value="TreeGrafter"/>
</dbReference>
<dbReference type="GO" id="GO:0005524">
    <property type="term" value="F:ATP binding"/>
    <property type="evidence" value="ECO:0007669"/>
    <property type="project" value="UniProtKB-KW"/>
</dbReference>
<comment type="caution">
    <text evidence="5">The sequence shown here is derived from an EMBL/GenBank/DDBJ whole genome shotgun (WGS) entry which is preliminary data.</text>
</comment>
<dbReference type="RefSeq" id="WP_129315195.1">
    <property type="nucleotide sequence ID" value="NZ_NOIQ01000004.1"/>
</dbReference>
<feature type="domain" description="Rhodanese" evidence="4">
    <location>
        <begin position="293"/>
        <end position="383"/>
    </location>
</feature>
<dbReference type="GO" id="GO:0016779">
    <property type="term" value="F:nucleotidyltransferase activity"/>
    <property type="evidence" value="ECO:0007669"/>
    <property type="project" value="UniProtKB-KW"/>
</dbReference>
<dbReference type="PROSITE" id="PS50206">
    <property type="entry name" value="RHODANESE_3"/>
    <property type="match status" value="1"/>
</dbReference>
<proteinExistence type="predicted"/>
<keyword evidence="2" id="KW-0547">Nucleotide-binding</keyword>
<name>A0A7K1LH62_9MICC</name>
<keyword evidence="5" id="KW-0548">Nucleotidyltransferase</keyword>
<dbReference type="PANTHER" id="PTHR10953">
    <property type="entry name" value="UBIQUITIN-ACTIVATING ENZYME E1"/>
    <property type="match status" value="1"/>
</dbReference>
<dbReference type="Proteomes" id="UP000462152">
    <property type="component" value="Unassembled WGS sequence"/>
</dbReference>
<dbReference type="AlphaFoldDB" id="A0A7K1LH62"/>
<dbReference type="Pfam" id="PF00899">
    <property type="entry name" value="ThiF"/>
    <property type="match status" value="1"/>
</dbReference>
<evidence type="ECO:0000313" key="6">
    <source>
        <dbReference type="Proteomes" id="UP000462152"/>
    </source>
</evidence>
<evidence type="ECO:0000256" key="3">
    <source>
        <dbReference type="ARBA" id="ARBA00022840"/>
    </source>
</evidence>
<dbReference type="CDD" id="cd00757">
    <property type="entry name" value="ThiF_MoeB_HesA_family"/>
    <property type="match status" value="1"/>
</dbReference>
<dbReference type="EMBL" id="WOGT01000002">
    <property type="protein sequence ID" value="MUN54478.1"/>
    <property type="molecule type" value="Genomic_DNA"/>
</dbReference>
<keyword evidence="1 5" id="KW-0808">Transferase</keyword>
<dbReference type="Pfam" id="PF00581">
    <property type="entry name" value="Rhodanese"/>
    <property type="match status" value="1"/>
</dbReference>
<dbReference type="GO" id="GO:0008146">
    <property type="term" value="F:sulfotransferase activity"/>
    <property type="evidence" value="ECO:0007669"/>
    <property type="project" value="TreeGrafter"/>
</dbReference>
<dbReference type="CDD" id="cd00158">
    <property type="entry name" value="RHOD"/>
    <property type="match status" value="1"/>
</dbReference>
<dbReference type="Gene3D" id="3.40.250.10">
    <property type="entry name" value="Rhodanese-like domain"/>
    <property type="match status" value="1"/>
</dbReference>
<dbReference type="InterPro" id="IPR036873">
    <property type="entry name" value="Rhodanese-like_dom_sf"/>
</dbReference>
<dbReference type="InterPro" id="IPR000594">
    <property type="entry name" value="ThiF_NAD_FAD-bd"/>
</dbReference>
<gene>
    <name evidence="5" type="primary">moeB</name>
    <name evidence="5" type="ORF">GMA10_04505</name>
</gene>
<dbReference type="FunFam" id="3.40.50.720:FF:000033">
    <property type="entry name" value="Adenylyltransferase and sulfurtransferase MOCS3"/>
    <property type="match status" value="1"/>
</dbReference>
<dbReference type="GO" id="GO:0008641">
    <property type="term" value="F:ubiquitin-like modifier activating enzyme activity"/>
    <property type="evidence" value="ECO:0007669"/>
    <property type="project" value="InterPro"/>
</dbReference>
<dbReference type="InterPro" id="IPR045886">
    <property type="entry name" value="ThiF/MoeB/HesA"/>
</dbReference>
<evidence type="ECO:0000256" key="2">
    <source>
        <dbReference type="ARBA" id="ARBA00022741"/>
    </source>
</evidence>